<organism evidence="2 3">
    <name type="scientific">Candidatus Brachybacterium intestinipullorum</name>
    <dbReference type="NCBI Taxonomy" id="2838512"/>
    <lineage>
        <taxon>Bacteria</taxon>
        <taxon>Bacillati</taxon>
        <taxon>Actinomycetota</taxon>
        <taxon>Actinomycetes</taxon>
        <taxon>Micrococcales</taxon>
        <taxon>Dermabacteraceae</taxon>
        <taxon>Brachybacterium</taxon>
    </lineage>
</organism>
<protein>
    <submittedName>
        <fullName evidence="2">Type II toxin-antitoxin system prevent-host-death family antitoxin</fullName>
    </submittedName>
</protein>
<dbReference type="InterPro" id="IPR036165">
    <property type="entry name" value="YefM-like_sf"/>
</dbReference>
<sequence length="92" mass="10186">MTTISKRELNQKTAAVLARVTDVEDVVVTERGVPRWRVISAREPEDVLGRLERQGRFTPARSTPSPWPSRVGGPAYTSSEADALLAEMRGDH</sequence>
<name>A0A9D2Q4G9_9MICO</name>
<dbReference type="NCBIfam" id="TIGR01552">
    <property type="entry name" value="phd_fam"/>
    <property type="match status" value="1"/>
</dbReference>
<gene>
    <name evidence="2" type="ORF">H9932_13760</name>
</gene>
<comment type="caution">
    <text evidence="2">The sequence shown here is derived from an EMBL/GenBank/DDBJ whole genome shotgun (WGS) entry which is preliminary data.</text>
</comment>
<dbReference type="Gene3D" id="3.40.1620.10">
    <property type="entry name" value="YefM-like domain"/>
    <property type="match status" value="1"/>
</dbReference>
<evidence type="ECO:0000256" key="1">
    <source>
        <dbReference type="ARBA" id="ARBA00009981"/>
    </source>
</evidence>
<reference evidence="2" key="2">
    <citation type="submission" date="2021-04" db="EMBL/GenBank/DDBJ databases">
        <authorList>
            <person name="Gilroy R."/>
        </authorList>
    </citation>
    <scope>NUCLEOTIDE SEQUENCE</scope>
    <source>
        <strain evidence="2">CHK130-7132</strain>
    </source>
</reference>
<evidence type="ECO:0000313" key="3">
    <source>
        <dbReference type="Proteomes" id="UP000823854"/>
    </source>
</evidence>
<accession>A0A9D2Q4G9</accession>
<comment type="similarity">
    <text evidence="1">Belongs to the phD/YefM antitoxin family.</text>
</comment>
<reference evidence="2" key="1">
    <citation type="journal article" date="2021" name="PeerJ">
        <title>Extensive microbial diversity within the chicken gut microbiome revealed by metagenomics and culture.</title>
        <authorList>
            <person name="Gilroy R."/>
            <person name="Ravi A."/>
            <person name="Getino M."/>
            <person name="Pursley I."/>
            <person name="Horton D.L."/>
            <person name="Alikhan N.F."/>
            <person name="Baker D."/>
            <person name="Gharbi K."/>
            <person name="Hall N."/>
            <person name="Watson M."/>
            <person name="Adriaenssens E.M."/>
            <person name="Foster-Nyarko E."/>
            <person name="Jarju S."/>
            <person name="Secka A."/>
            <person name="Antonio M."/>
            <person name="Oren A."/>
            <person name="Chaudhuri R.R."/>
            <person name="La Ragione R."/>
            <person name="Hildebrand F."/>
            <person name="Pallen M.J."/>
        </authorList>
    </citation>
    <scope>NUCLEOTIDE SEQUENCE</scope>
    <source>
        <strain evidence="2">CHK130-7132</strain>
    </source>
</reference>
<dbReference type="SUPFAM" id="SSF143120">
    <property type="entry name" value="YefM-like"/>
    <property type="match status" value="1"/>
</dbReference>
<proteinExistence type="inferred from homology"/>
<dbReference type="AlphaFoldDB" id="A0A9D2Q4G9"/>
<dbReference type="EMBL" id="DWWC01000290">
    <property type="protein sequence ID" value="HJC70725.1"/>
    <property type="molecule type" value="Genomic_DNA"/>
</dbReference>
<dbReference type="Proteomes" id="UP000823854">
    <property type="component" value="Unassembled WGS sequence"/>
</dbReference>
<evidence type="ECO:0000313" key="2">
    <source>
        <dbReference type="EMBL" id="HJC70725.1"/>
    </source>
</evidence>